<name>A0A4T0UJJ3_9NEIS</name>
<keyword evidence="7" id="KW-1185">Reference proteome</keyword>
<dbReference type="EMBL" id="STGJ01000022">
    <property type="protein sequence ID" value="TIC78748.1"/>
    <property type="molecule type" value="Genomic_DNA"/>
</dbReference>
<dbReference type="Proteomes" id="UP000308891">
    <property type="component" value="Unassembled WGS sequence"/>
</dbReference>
<keyword evidence="5" id="KW-0472">Membrane</keyword>
<accession>A0A4T0UJJ3</accession>
<evidence type="ECO:0000256" key="1">
    <source>
        <dbReference type="ARBA" id="ARBA00004167"/>
    </source>
</evidence>
<evidence type="ECO:0000313" key="6">
    <source>
        <dbReference type="EMBL" id="TIC78748.1"/>
    </source>
</evidence>
<dbReference type="GO" id="GO:0016020">
    <property type="term" value="C:membrane"/>
    <property type="evidence" value="ECO:0007669"/>
    <property type="project" value="UniProtKB-SubCell"/>
</dbReference>
<dbReference type="PANTHER" id="PTHR34478">
    <property type="entry name" value="PROTEIN LEMA"/>
    <property type="match status" value="1"/>
</dbReference>
<evidence type="ECO:0000256" key="3">
    <source>
        <dbReference type="ARBA" id="ARBA00022692"/>
    </source>
</evidence>
<proteinExistence type="inferred from homology"/>
<sequence>MTKWIIATALGLALLYLIALYNGLVRLRHEVTRSWANIDVLLKQRHDELPKLVAVCQQYARFEQDTLTRVMEARSAVRDARARNDVPRIGALEEQLRGLLAQVWAVAEAYPELSADARFGELSARISRLEDAIADRRELYNEAVNNLNVRVESFPDTLVAQALGFTPARPLTFAARDKADVDIAALFQR</sequence>
<reference evidence="6 7" key="1">
    <citation type="submission" date="2019-04" db="EMBL/GenBank/DDBJ databases">
        <title>Crenobacter sp. nov.</title>
        <authorList>
            <person name="Shi S."/>
        </authorList>
    </citation>
    <scope>NUCLEOTIDE SEQUENCE [LARGE SCALE GENOMIC DNA]</scope>
    <source>
        <strain evidence="6 7">GY 70310</strain>
    </source>
</reference>
<evidence type="ECO:0000256" key="2">
    <source>
        <dbReference type="ARBA" id="ARBA00008854"/>
    </source>
</evidence>
<comment type="subcellular location">
    <subcellularLocation>
        <location evidence="1">Membrane</location>
        <topology evidence="1">Single-pass membrane protein</topology>
    </subcellularLocation>
</comment>
<dbReference type="RefSeq" id="WP_136555656.1">
    <property type="nucleotide sequence ID" value="NZ_STGJ01000022.1"/>
</dbReference>
<dbReference type="SUPFAM" id="SSF140478">
    <property type="entry name" value="LemA-like"/>
    <property type="match status" value="1"/>
</dbReference>
<dbReference type="AlphaFoldDB" id="A0A4T0UJJ3"/>
<dbReference type="OrthoDB" id="9804152at2"/>
<dbReference type="Pfam" id="PF04011">
    <property type="entry name" value="LemA"/>
    <property type="match status" value="1"/>
</dbReference>
<comment type="caution">
    <text evidence="6">The sequence shown here is derived from an EMBL/GenBank/DDBJ whole genome shotgun (WGS) entry which is preliminary data.</text>
</comment>
<dbReference type="PANTHER" id="PTHR34478:SF1">
    <property type="entry name" value="PROTEIN LEMA"/>
    <property type="match status" value="1"/>
</dbReference>
<dbReference type="InterPro" id="IPR023353">
    <property type="entry name" value="LemA-like_dom_sf"/>
</dbReference>
<keyword evidence="4" id="KW-1133">Transmembrane helix</keyword>
<evidence type="ECO:0000256" key="4">
    <source>
        <dbReference type="ARBA" id="ARBA00022989"/>
    </source>
</evidence>
<comment type="similarity">
    <text evidence="2">Belongs to the LemA family.</text>
</comment>
<evidence type="ECO:0000256" key="5">
    <source>
        <dbReference type="ARBA" id="ARBA00023136"/>
    </source>
</evidence>
<dbReference type="Gene3D" id="1.20.1440.20">
    <property type="entry name" value="LemA-like domain"/>
    <property type="match status" value="1"/>
</dbReference>
<keyword evidence="3" id="KW-0812">Transmembrane</keyword>
<protein>
    <submittedName>
        <fullName evidence="6">LemA family protein</fullName>
    </submittedName>
</protein>
<organism evidence="6 7">
    <name type="scientific">Crenobacter intestini</name>
    <dbReference type="NCBI Taxonomy" id="2563443"/>
    <lineage>
        <taxon>Bacteria</taxon>
        <taxon>Pseudomonadati</taxon>
        <taxon>Pseudomonadota</taxon>
        <taxon>Betaproteobacteria</taxon>
        <taxon>Neisseriales</taxon>
        <taxon>Neisseriaceae</taxon>
        <taxon>Crenobacter</taxon>
    </lineage>
</organism>
<gene>
    <name evidence="6" type="ORF">E5K04_15190</name>
</gene>
<evidence type="ECO:0000313" key="7">
    <source>
        <dbReference type="Proteomes" id="UP000308891"/>
    </source>
</evidence>
<dbReference type="InterPro" id="IPR007156">
    <property type="entry name" value="MamQ_LemA"/>
</dbReference>